<accession>A0A9P6GFQ1</accession>
<dbReference type="AlphaFoldDB" id="A0A9P6GFQ1"/>
<proteinExistence type="predicted"/>
<name>A0A9P6GFQ1_9PLEO</name>
<keyword evidence="2" id="KW-1185">Reference proteome</keyword>
<reference evidence="1" key="1">
    <citation type="journal article" date="2020" name="Mol. Plant Microbe Interact.">
        <title>Genome Sequence of the Biocontrol Agent Coniothyrium minitans strain Conio (IMI 134523).</title>
        <authorList>
            <person name="Patel D."/>
            <person name="Shittu T.A."/>
            <person name="Baroncelli R."/>
            <person name="Muthumeenakshi S."/>
            <person name="Osborne T.H."/>
            <person name="Janganan T.K."/>
            <person name="Sreenivasaprasad S."/>
        </authorList>
    </citation>
    <scope>NUCLEOTIDE SEQUENCE</scope>
    <source>
        <strain evidence="1">Conio</strain>
    </source>
</reference>
<organism evidence="1 2">
    <name type="scientific">Paraphaeosphaeria minitans</name>
    <dbReference type="NCBI Taxonomy" id="565426"/>
    <lineage>
        <taxon>Eukaryota</taxon>
        <taxon>Fungi</taxon>
        <taxon>Dikarya</taxon>
        <taxon>Ascomycota</taxon>
        <taxon>Pezizomycotina</taxon>
        <taxon>Dothideomycetes</taxon>
        <taxon>Pleosporomycetidae</taxon>
        <taxon>Pleosporales</taxon>
        <taxon>Massarineae</taxon>
        <taxon>Didymosphaeriaceae</taxon>
        <taxon>Paraphaeosphaeria</taxon>
    </lineage>
</organism>
<dbReference type="EMBL" id="WJXW01000007">
    <property type="protein sequence ID" value="KAF9734802.1"/>
    <property type="molecule type" value="Genomic_DNA"/>
</dbReference>
<gene>
    <name evidence="1" type="ORF">PMIN01_07705</name>
</gene>
<sequence>MKSGVGHANGRSNTSTTHYTLQSLHTPCQISTQQRQVFGINISPGATSHAQCATSHVQYDDCIRQIDGIPRSSARAAPRNESSELSDADIGIVQYCVWTTSPALVCGMSVAQGLPPHRRHPDHVLHVARRLATWNVVLISDVC</sequence>
<comment type="caution">
    <text evidence="1">The sequence shown here is derived from an EMBL/GenBank/DDBJ whole genome shotgun (WGS) entry which is preliminary data.</text>
</comment>
<evidence type="ECO:0000313" key="2">
    <source>
        <dbReference type="Proteomes" id="UP000756921"/>
    </source>
</evidence>
<evidence type="ECO:0000313" key="1">
    <source>
        <dbReference type="EMBL" id="KAF9734802.1"/>
    </source>
</evidence>
<protein>
    <submittedName>
        <fullName evidence="1">Uncharacterized protein</fullName>
    </submittedName>
</protein>
<dbReference type="Proteomes" id="UP000756921">
    <property type="component" value="Unassembled WGS sequence"/>
</dbReference>